<keyword evidence="1" id="KW-0175">Coiled coil</keyword>
<feature type="region of interest" description="Disordered" evidence="2">
    <location>
        <begin position="1"/>
        <end position="21"/>
    </location>
</feature>
<accession>A0ABS7UG92</accession>
<evidence type="ECO:0000313" key="4">
    <source>
        <dbReference type="Proteomes" id="UP000780875"/>
    </source>
</evidence>
<feature type="coiled-coil region" evidence="1">
    <location>
        <begin position="443"/>
        <end position="477"/>
    </location>
</feature>
<dbReference type="Proteomes" id="UP000780875">
    <property type="component" value="Unassembled WGS sequence"/>
</dbReference>
<dbReference type="RefSeq" id="WP_224124206.1">
    <property type="nucleotide sequence ID" value="NZ_JAIQZJ010000010.1"/>
</dbReference>
<name>A0ABS7UG92_9ACTN</name>
<feature type="region of interest" description="Disordered" evidence="2">
    <location>
        <begin position="340"/>
        <end position="386"/>
    </location>
</feature>
<reference evidence="3 4" key="1">
    <citation type="submission" date="2021-09" db="EMBL/GenBank/DDBJ databases">
        <title>Whole genome sequence of Nocardioides sp. GBK3QG-3.</title>
        <authorList>
            <person name="Tuo L."/>
        </authorList>
    </citation>
    <scope>NUCLEOTIDE SEQUENCE [LARGE SCALE GENOMIC DNA]</scope>
    <source>
        <strain evidence="3 4">GBK3QG-3</strain>
    </source>
</reference>
<comment type="caution">
    <text evidence="3">The sequence shown here is derived from an EMBL/GenBank/DDBJ whole genome shotgun (WGS) entry which is preliminary data.</text>
</comment>
<evidence type="ECO:0000256" key="1">
    <source>
        <dbReference type="SAM" id="Coils"/>
    </source>
</evidence>
<keyword evidence="4" id="KW-1185">Reference proteome</keyword>
<gene>
    <name evidence="3" type="ORF">K8U61_16850</name>
</gene>
<evidence type="ECO:0000256" key="2">
    <source>
        <dbReference type="SAM" id="MobiDB-lite"/>
    </source>
</evidence>
<organism evidence="3 4">
    <name type="scientific">Nocardioides mangrovi</name>
    <dbReference type="NCBI Taxonomy" id="2874580"/>
    <lineage>
        <taxon>Bacteria</taxon>
        <taxon>Bacillati</taxon>
        <taxon>Actinomycetota</taxon>
        <taxon>Actinomycetes</taxon>
        <taxon>Propionibacteriales</taxon>
        <taxon>Nocardioidaceae</taxon>
        <taxon>Nocardioides</taxon>
    </lineage>
</organism>
<dbReference type="EMBL" id="JAIQZJ010000010">
    <property type="protein sequence ID" value="MBZ5739845.1"/>
    <property type="molecule type" value="Genomic_DNA"/>
</dbReference>
<sequence>MATRVGTPTIGLRPFHSSEQAPRVKVRAMANRSVAASDERTASNSYQMSLRVGAGATDPIAVAQSQFAAWLRVQKDGWDPTLDKSGYQQQTGHDRDLLTLHHESSAGREFRARLVEATPLGDWRSQLTVRVPAEGDAWVALQVGNSQGRWTAVPRLATYLLDALPLTDGDTLMSSDTQTVGPTGIEEFLDQLCDPDRRGLFFVAGTSHGSIDFAAFRHQVSRWARQVRGLAQVAVLSPEATTQLSSALGLPHAVAPWTLRTYLPEVDPAVRGDALRHKFLTTERLAREPDQVIQQLLGRIARRHAFLRPPPDGWTQTDRTFRRLEDRTLVESIAAFVPDGSQASPGLGENRAGSELEPTSAVTEVTPTPPRTPREQAPDVEASAPREPLPAELELTAALLELAQLKSKLDHVTSALGLAGLDGESISQLAAKTAQADAVAQRVKQIELQLADRGEQIAELEDRLSLLNLAYEESQIDERVAASDASKLEDENRWLRSRLEAAGDYDGAFAVVPEEAYRTTPENWAELLDRLPELENAGVVFTGDENELLALDSVDTVGKIASVAWQALLALADYVRARNDGKCGTNVRQYLRETPNGYQSMPKKKYAEGETSVTMQQWGDLRDFPVPVTVDPSGSARMEAHFKLGHLGMVSPRMYYLDDYSGSGRVYVGYIGAHLKNTMTN</sequence>
<protein>
    <submittedName>
        <fullName evidence="3">Uncharacterized protein</fullName>
    </submittedName>
</protein>
<proteinExistence type="predicted"/>
<evidence type="ECO:0000313" key="3">
    <source>
        <dbReference type="EMBL" id="MBZ5739845.1"/>
    </source>
</evidence>